<dbReference type="SUPFAM" id="SSF47144">
    <property type="entry name" value="HSC20 (HSCB), C-terminal oligomerisation domain"/>
    <property type="match status" value="1"/>
</dbReference>
<protein>
    <submittedName>
        <fullName evidence="4">Iron-sulfur cluster co-chaperone protein HscB, mitochondrial</fullName>
    </submittedName>
</protein>
<dbReference type="Gene3D" id="1.10.287.110">
    <property type="entry name" value="DnaJ domain"/>
    <property type="match status" value="1"/>
</dbReference>
<name>A0A026WRN4_OOCBI</name>
<dbReference type="STRING" id="2015173.A0A026WRN4"/>
<dbReference type="GO" id="GO:0005739">
    <property type="term" value="C:mitochondrion"/>
    <property type="evidence" value="ECO:0007669"/>
    <property type="project" value="TreeGrafter"/>
</dbReference>
<dbReference type="OMA" id="LMFIERF"/>
<dbReference type="InterPro" id="IPR004640">
    <property type="entry name" value="HscB"/>
</dbReference>
<evidence type="ECO:0000256" key="2">
    <source>
        <dbReference type="ARBA" id="ARBA00023186"/>
    </source>
</evidence>
<dbReference type="PANTHER" id="PTHR14021">
    <property type="entry name" value="IRON-SULFUR CLUSTER CO-CHAPERONE PROTEIN HSCB"/>
    <property type="match status" value="1"/>
</dbReference>
<evidence type="ECO:0000313" key="4">
    <source>
        <dbReference type="EMBL" id="EZA57764.1"/>
    </source>
</evidence>
<dbReference type="InterPro" id="IPR009073">
    <property type="entry name" value="HscB_oligo_C"/>
</dbReference>
<dbReference type="Proteomes" id="UP000279307">
    <property type="component" value="Chromosome 3"/>
</dbReference>
<dbReference type="GO" id="GO:0044571">
    <property type="term" value="P:[2Fe-2S] cluster assembly"/>
    <property type="evidence" value="ECO:0007669"/>
    <property type="project" value="InterPro"/>
</dbReference>
<reference evidence="4 6" key="1">
    <citation type="journal article" date="2014" name="Curr. Biol.">
        <title>The genome of the clonal raider ant Cerapachys biroi.</title>
        <authorList>
            <person name="Oxley P.R."/>
            <person name="Ji L."/>
            <person name="Fetter-Pruneda I."/>
            <person name="McKenzie S.K."/>
            <person name="Li C."/>
            <person name="Hu H."/>
            <person name="Zhang G."/>
            <person name="Kronauer D.J."/>
        </authorList>
    </citation>
    <scope>NUCLEOTIDE SEQUENCE [LARGE SCALE GENOMIC DNA]</scope>
</reference>
<dbReference type="Pfam" id="PF00226">
    <property type="entry name" value="DnaJ"/>
    <property type="match status" value="1"/>
</dbReference>
<dbReference type="InterPro" id="IPR001623">
    <property type="entry name" value="DnaJ_domain"/>
</dbReference>
<gene>
    <name evidence="5" type="ORF">DMN91_003037</name>
    <name evidence="4" type="ORF">X777_00864</name>
</gene>
<evidence type="ECO:0000259" key="3">
    <source>
        <dbReference type="PROSITE" id="PS50076"/>
    </source>
</evidence>
<reference evidence="5" key="3">
    <citation type="submission" date="2018-07" db="EMBL/GenBank/DDBJ databases">
        <authorList>
            <person name="Mckenzie S.K."/>
            <person name="Kronauer D.J.C."/>
        </authorList>
    </citation>
    <scope>NUCLEOTIDE SEQUENCE</scope>
    <source>
        <strain evidence="5">Clonal line C1</strain>
    </source>
</reference>
<feature type="domain" description="J" evidence="3">
    <location>
        <begin position="81"/>
        <end position="153"/>
    </location>
</feature>
<dbReference type="NCBIfam" id="TIGR00714">
    <property type="entry name" value="hscB"/>
    <property type="match status" value="1"/>
</dbReference>
<dbReference type="AlphaFoldDB" id="A0A026WRN4"/>
<evidence type="ECO:0000313" key="5">
    <source>
        <dbReference type="EMBL" id="RLU24946.1"/>
    </source>
</evidence>
<reference evidence="5" key="2">
    <citation type="journal article" date="2018" name="Genome Res.">
        <title>The genomic architecture and molecular evolution of ant odorant receptors.</title>
        <authorList>
            <person name="McKenzie S.K."/>
            <person name="Kronauer D.J.C."/>
        </authorList>
    </citation>
    <scope>NUCLEOTIDE SEQUENCE [LARGE SCALE GENOMIC DNA]</scope>
    <source>
        <strain evidence="5">Clonal line C1</strain>
    </source>
</reference>
<dbReference type="SMART" id="SM00271">
    <property type="entry name" value="DnaJ"/>
    <property type="match status" value="1"/>
</dbReference>
<dbReference type="InterPro" id="IPR036869">
    <property type="entry name" value="J_dom_sf"/>
</dbReference>
<dbReference type="PROSITE" id="PS50076">
    <property type="entry name" value="DNAJ_2"/>
    <property type="match status" value="1"/>
</dbReference>
<dbReference type="HAMAP" id="MF_00682">
    <property type="entry name" value="HscB"/>
    <property type="match status" value="1"/>
</dbReference>
<dbReference type="Gene3D" id="1.20.1280.20">
    <property type="entry name" value="HscB, C-terminal domain"/>
    <property type="match status" value="1"/>
</dbReference>
<dbReference type="EMBL" id="QOIP01000003">
    <property type="protein sequence ID" value="RLU24946.1"/>
    <property type="molecule type" value="Genomic_DNA"/>
</dbReference>
<dbReference type="Pfam" id="PF07743">
    <property type="entry name" value="HSCB_C"/>
    <property type="match status" value="1"/>
</dbReference>
<proteinExistence type="inferred from homology"/>
<dbReference type="GO" id="GO:0001671">
    <property type="term" value="F:ATPase activator activity"/>
    <property type="evidence" value="ECO:0007669"/>
    <property type="project" value="InterPro"/>
</dbReference>
<keyword evidence="6" id="KW-1185">Reference proteome</keyword>
<dbReference type="GO" id="GO:0051087">
    <property type="term" value="F:protein-folding chaperone binding"/>
    <property type="evidence" value="ECO:0007669"/>
    <property type="project" value="InterPro"/>
</dbReference>
<evidence type="ECO:0000256" key="1">
    <source>
        <dbReference type="ARBA" id="ARBA00010476"/>
    </source>
</evidence>
<dbReference type="Proteomes" id="UP000053097">
    <property type="component" value="Unassembled WGS sequence"/>
</dbReference>
<evidence type="ECO:0000313" key="6">
    <source>
        <dbReference type="Proteomes" id="UP000053097"/>
    </source>
</evidence>
<dbReference type="EMBL" id="KK107139">
    <property type="protein sequence ID" value="EZA57764.1"/>
    <property type="molecule type" value="Genomic_DNA"/>
</dbReference>
<dbReference type="SUPFAM" id="SSF46565">
    <property type="entry name" value="Chaperone J-domain"/>
    <property type="match status" value="1"/>
</dbReference>
<sequence length="248" mass="28617">MFLARIVRKSAAALSRVKQQRKLYSYHASSTRSTIHPTIFVGALRFCSDSPPKCWNCDYMCKSELFCSKCKVLQELPQNLSYFDIMGIKRDYNVVNEDIHKKYRELQKILHPDKFGNKSEKEKQISENLSSLINKAYSTLAHPLKRGLYMLQLKGISIPEGTTNLNPEFLMEIMERNEEIENATGDKDKISKLAKESRELLDTLSKQVAEAFSKEDINAATTLLIRMKYYNTIDNRLKKLKHDLGIVE</sequence>
<comment type="similarity">
    <text evidence="1">Belongs to the HscB family.</text>
</comment>
<dbReference type="PANTHER" id="PTHR14021:SF15">
    <property type="entry name" value="IRON-SULFUR CLUSTER CO-CHAPERONE PROTEIN HSCB"/>
    <property type="match status" value="1"/>
</dbReference>
<dbReference type="OrthoDB" id="448954at2759"/>
<keyword evidence="2" id="KW-0143">Chaperone</keyword>
<dbReference type="InterPro" id="IPR036386">
    <property type="entry name" value="HscB_C_sf"/>
</dbReference>
<dbReference type="CDD" id="cd06257">
    <property type="entry name" value="DnaJ"/>
    <property type="match status" value="1"/>
</dbReference>
<accession>A0A026WRN4</accession>
<organism evidence="4 6">
    <name type="scientific">Ooceraea biroi</name>
    <name type="common">Clonal raider ant</name>
    <name type="synonym">Cerapachys biroi</name>
    <dbReference type="NCBI Taxonomy" id="2015173"/>
    <lineage>
        <taxon>Eukaryota</taxon>
        <taxon>Metazoa</taxon>
        <taxon>Ecdysozoa</taxon>
        <taxon>Arthropoda</taxon>
        <taxon>Hexapoda</taxon>
        <taxon>Insecta</taxon>
        <taxon>Pterygota</taxon>
        <taxon>Neoptera</taxon>
        <taxon>Endopterygota</taxon>
        <taxon>Hymenoptera</taxon>
        <taxon>Apocrita</taxon>
        <taxon>Aculeata</taxon>
        <taxon>Formicoidea</taxon>
        <taxon>Formicidae</taxon>
        <taxon>Dorylinae</taxon>
        <taxon>Ooceraea</taxon>
    </lineage>
</organism>
<dbReference type="GO" id="GO:0051259">
    <property type="term" value="P:protein complex oligomerization"/>
    <property type="evidence" value="ECO:0007669"/>
    <property type="project" value="InterPro"/>
</dbReference>